<dbReference type="PROSITE" id="PS50113">
    <property type="entry name" value="PAC"/>
    <property type="match status" value="2"/>
</dbReference>
<dbReference type="InterPro" id="IPR035965">
    <property type="entry name" value="PAS-like_dom_sf"/>
</dbReference>
<dbReference type="EC" id="3.1.4.52" evidence="1"/>
<dbReference type="PROSITE" id="PS50112">
    <property type="entry name" value="PAS"/>
    <property type="match status" value="2"/>
</dbReference>
<dbReference type="PANTHER" id="PTHR44757">
    <property type="entry name" value="DIGUANYLATE CYCLASE DGCP"/>
    <property type="match status" value="1"/>
</dbReference>
<dbReference type="Pfam" id="PF00563">
    <property type="entry name" value="EAL"/>
    <property type="match status" value="1"/>
</dbReference>
<evidence type="ECO:0000313" key="9">
    <source>
        <dbReference type="Proteomes" id="UP000181985"/>
    </source>
</evidence>
<dbReference type="PANTHER" id="PTHR44757:SF2">
    <property type="entry name" value="BIOFILM ARCHITECTURE MAINTENANCE PROTEIN MBAA"/>
    <property type="match status" value="1"/>
</dbReference>
<feature type="domain" description="GGDEF" evidence="7">
    <location>
        <begin position="457"/>
        <end position="590"/>
    </location>
</feature>
<dbReference type="SMART" id="SM00267">
    <property type="entry name" value="GGDEF"/>
    <property type="match status" value="1"/>
</dbReference>
<keyword evidence="9" id="KW-1185">Reference proteome</keyword>
<dbReference type="InterPro" id="IPR052155">
    <property type="entry name" value="Biofilm_reg_signaling"/>
</dbReference>
<dbReference type="PIRSF" id="PIRSF005925">
    <property type="entry name" value="Dos"/>
    <property type="match status" value="1"/>
</dbReference>
<dbReference type="EMBL" id="CP018139">
    <property type="protein sequence ID" value="APE31563.1"/>
    <property type="molecule type" value="Genomic_DNA"/>
</dbReference>
<dbReference type="AlphaFoldDB" id="A0A1J0VHQ4"/>
<protein>
    <recommendedName>
        <fullName evidence="1">cyclic-guanylate-specific phosphodiesterase</fullName>
        <ecNumber evidence="1">3.1.4.52</ecNumber>
    </recommendedName>
</protein>
<dbReference type="Pfam" id="PF08448">
    <property type="entry name" value="PAS_4"/>
    <property type="match status" value="1"/>
</dbReference>
<dbReference type="CDD" id="cd00130">
    <property type="entry name" value="PAS"/>
    <property type="match status" value="2"/>
</dbReference>
<dbReference type="Pfam" id="PF00990">
    <property type="entry name" value="GGDEF"/>
    <property type="match status" value="1"/>
</dbReference>
<dbReference type="PROSITE" id="PS50883">
    <property type="entry name" value="EAL"/>
    <property type="match status" value="1"/>
</dbReference>
<reference evidence="9" key="1">
    <citation type="submission" date="2016-11" db="EMBL/GenBank/DDBJ databases">
        <title>Halolamina sediminis sp. nov., an extremely halophilic archaeon isolated from solar salt.</title>
        <authorList>
            <person name="Koh H.-W."/>
            <person name="Rani S."/>
            <person name="Park S.-J."/>
        </authorList>
    </citation>
    <scope>NUCLEOTIDE SEQUENCE [LARGE SCALE GENOMIC DNA]</scope>
    <source>
        <strain evidence="9">Hb3</strain>
    </source>
</reference>
<dbReference type="SUPFAM" id="SSF55781">
    <property type="entry name" value="GAF domain-like"/>
    <property type="match status" value="1"/>
</dbReference>
<dbReference type="SMART" id="SM00052">
    <property type="entry name" value="EAL"/>
    <property type="match status" value="1"/>
</dbReference>
<feature type="domain" description="EAL" evidence="6">
    <location>
        <begin position="599"/>
        <end position="853"/>
    </location>
</feature>
<dbReference type="SUPFAM" id="SSF141868">
    <property type="entry name" value="EAL domain-like"/>
    <property type="match status" value="1"/>
</dbReference>
<dbReference type="Proteomes" id="UP000181985">
    <property type="component" value="Chromosome"/>
</dbReference>
<dbReference type="NCBIfam" id="TIGR00254">
    <property type="entry name" value="GGDEF"/>
    <property type="match status" value="1"/>
</dbReference>
<dbReference type="CDD" id="cd01948">
    <property type="entry name" value="EAL"/>
    <property type="match status" value="1"/>
</dbReference>
<evidence type="ECO:0000259" key="7">
    <source>
        <dbReference type="PROSITE" id="PS50887"/>
    </source>
</evidence>
<dbReference type="KEGG" id="hsi:BOX17_11760"/>
<dbReference type="InterPro" id="IPR035919">
    <property type="entry name" value="EAL_sf"/>
</dbReference>
<evidence type="ECO:0000313" key="8">
    <source>
        <dbReference type="EMBL" id="APE31563.1"/>
    </source>
</evidence>
<dbReference type="CDD" id="cd01949">
    <property type="entry name" value="GGDEF"/>
    <property type="match status" value="1"/>
</dbReference>
<sequence length="876" mass="97946">MQDENALLEDQQAVQELIARHMPLEVTLSAISRMIDRQLPDALISIMRYDPGEGTLSLIAGDSFSPTFHDLAQNVQVAQDVGTCAAAAFRREMVISEDIQQDPNWEGGHELARQEGLAACWSMPVISDEDELLGTFAIYYRMPRTPDEVEKALLHRAANLVALAIGRQRDRQVRDEAEQRFRSLFTQHPDAVFEFDLDGRFISCNASATQITGFSEAALKGQPFHGYVSEEELPTIEAAFQRVCAGETQQHIYNSINAEGRAYTLEVTNLPIVVDERVVGVYGVGRDITRRREQEQQLRLLARGIDASRNGVVMADATLPDLPMVYVNEPFLALTGYDREEVLGHNCRFLQGPGTDPAAVARLRLALAEQREVQVTLRNYRKDGSPFWNHLYLGPVLDEEGRCTHIVGIQQDVSRFREYEDRLAHQASHDALTGLPNREQLTSRLAQLSRRNRRQDGFLALLYIDMDDFKPVNDGLGHHVGDRLLVEVAHRLGALLDKGDILSRLGSDEFAMLLTGLHDERDVPARAETILTTLSLPFELDEHRVHISASIGIASSLEPVRHAAELIQHADQAMQEAKQQGRNTWHWHGEDVSSPMSEHVEMRLELQEAIREGQFLLHYQPIVDTRTGRVRSVEALVRWQHPDKGMISPGLFIPLAEQTGQIVAIGRWVLHQACQDMATLLAEDATDLQVAVNISPLQFRRAGFLEEVEQVLDATGWPAHRLELEVTEGVLMSGTDRAIEVLHALRRLGVQVAIDDFGSGFSSLRYLRQLPISKVKVDRSFIHDITRNGDNAAITQGVITMAHHLGLKVVAEGIETVEQHANLRQRECDLLQGFLFSRPVPLERLKALPTCLPESTRDHAAAPTPGRHRQDAGGST</sequence>
<organism evidence="8 9">
    <name type="scientific">Halomonas aestuarii</name>
    <dbReference type="NCBI Taxonomy" id="1897729"/>
    <lineage>
        <taxon>Bacteria</taxon>
        <taxon>Pseudomonadati</taxon>
        <taxon>Pseudomonadota</taxon>
        <taxon>Gammaproteobacteria</taxon>
        <taxon>Oceanospirillales</taxon>
        <taxon>Halomonadaceae</taxon>
        <taxon>Halomonas</taxon>
    </lineage>
</organism>
<dbReference type="InterPro" id="IPR000700">
    <property type="entry name" value="PAS-assoc_C"/>
</dbReference>
<dbReference type="InterPro" id="IPR001633">
    <property type="entry name" value="EAL_dom"/>
</dbReference>
<dbReference type="InterPro" id="IPR013656">
    <property type="entry name" value="PAS_4"/>
</dbReference>
<dbReference type="InterPro" id="IPR029016">
    <property type="entry name" value="GAF-like_dom_sf"/>
</dbReference>
<dbReference type="InterPro" id="IPR000014">
    <property type="entry name" value="PAS"/>
</dbReference>
<dbReference type="RefSeq" id="WP_071944806.1">
    <property type="nucleotide sequence ID" value="NZ_CP018139.1"/>
</dbReference>
<dbReference type="SMART" id="SM00091">
    <property type="entry name" value="PAS"/>
    <property type="match status" value="2"/>
</dbReference>
<dbReference type="SMART" id="SM00086">
    <property type="entry name" value="PAC"/>
    <property type="match status" value="2"/>
</dbReference>
<name>A0A1J0VHQ4_9GAMM</name>
<dbReference type="GO" id="GO:0071111">
    <property type="term" value="F:cyclic-guanylate-specific phosphodiesterase activity"/>
    <property type="evidence" value="ECO:0007669"/>
    <property type="project" value="UniProtKB-EC"/>
</dbReference>
<dbReference type="Gene3D" id="3.30.450.40">
    <property type="match status" value="1"/>
</dbReference>
<evidence type="ECO:0000256" key="3">
    <source>
        <dbReference type="SAM" id="MobiDB-lite"/>
    </source>
</evidence>
<evidence type="ECO:0000259" key="5">
    <source>
        <dbReference type="PROSITE" id="PS50113"/>
    </source>
</evidence>
<dbReference type="Gene3D" id="3.20.20.450">
    <property type="entry name" value="EAL domain"/>
    <property type="match status" value="1"/>
</dbReference>
<dbReference type="Pfam" id="PF13185">
    <property type="entry name" value="GAF_2"/>
    <property type="match status" value="1"/>
</dbReference>
<dbReference type="FunFam" id="3.20.20.450:FF:000001">
    <property type="entry name" value="Cyclic di-GMP phosphodiesterase yahA"/>
    <property type="match status" value="1"/>
</dbReference>
<accession>A0A1J0VHQ4</accession>
<feature type="region of interest" description="Disordered" evidence="3">
    <location>
        <begin position="853"/>
        <end position="876"/>
    </location>
</feature>
<dbReference type="Gene3D" id="3.30.450.20">
    <property type="entry name" value="PAS domain"/>
    <property type="match status" value="2"/>
</dbReference>
<feature type="domain" description="PAC" evidence="5">
    <location>
        <begin position="371"/>
        <end position="425"/>
    </location>
</feature>
<evidence type="ECO:0000259" key="6">
    <source>
        <dbReference type="PROSITE" id="PS50883"/>
    </source>
</evidence>
<dbReference type="SMART" id="SM00065">
    <property type="entry name" value="GAF"/>
    <property type="match status" value="1"/>
</dbReference>
<evidence type="ECO:0000259" key="4">
    <source>
        <dbReference type="PROSITE" id="PS50112"/>
    </source>
</evidence>
<dbReference type="Gene3D" id="3.30.70.270">
    <property type="match status" value="1"/>
</dbReference>
<evidence type="ECO:0000256" key="2">
    <source>
        <dbReference type="ARBA" id="ARBA00022636"/>
    </source>
</evidence>
<feature type="domain" description="PAS" evidence="4">
    <location>
        <begin position="297"/>
        <end position="370"/>
    </location>
</feature>
<evidence type="ECO:0000256" key="1">
    <source>
        <dbReference type="ARBA" id="ARBA00012282"/>
    </source>
</evidence>
<keyword evidence="2" id="KW-0973">c-di-GMP</keyword>
<feature type="domain" description="PAC" evidence="5">
    <location>
        <begin position="246"/>
        <end position="300"/>
    </location>
</feature>
<dbReference type="PROSITE" id="PS50887">
    <property type="entry name" value="GGDEF"/>
    <property type="match status" value="1"/>
</dbReference>
<dbReference type="NCBIfam" id="TIGR00229">
    <property type="entry name" value="sensory_box"/>
    <property type="match status" value="2"/>
</dbReference>
<dbReference type="InterPro" id="IPR001610">
    <property type="entry name" value="PAC"/>
</dbReference>
<dbReference type="Pfam" id="PF13426">
    <property type="entry name" value="PAS_9"/>
    <property type="match status" value="1"/>
</dbReference>
<dbReference type="InterPro" id="IPR012226">
    <property type="entry name" value="Diguanyl_cyclase/Pdiesterase"/>
</dbReference>
<dbReference type="SUPFAM" id="SSF55073">
    <property type="entry name" value="Nucleotide cyclase"/>
    <property type="match status" value="1"/>
</dbReference>
<dbReference type="InterPro" id="IPR003018">
    <property type="entry name" value="GAF"/>
</dbReference>
<dbReference type="InterPro" id="IPR000160">
    <property type="entry name" value="GGDEF_dom"/>
</dbReference>
<feature type="domain" description="PAS" evidence="4">
    <location>
        <begin position="177"/>
        <end position="247"/>
    </location>
</feature>
<dbReference type="InterPro" id="IPR043128">
    <property type="entry name" value="Rev_trsase/Diguanyl_cyclase"/>
</dbReference>
<gene>
    <name evidence="8" type="ORF">BOX17_11760</name>
</gene>
<dbReference type="SUPFAM" id="SSF55785">
    <property type="entry name" value="PYP-like sensor domain (PAS domain)"/>
    <property type="match status" value="2"/>
</dbReference>
<proteinExistence type="predicted"/>
<dbReference type="InterPro" id="IPR029787">
    <property type="entry name" value="Nucleotide_cyclase"/>
</dbReference>